<accession>A0AA86UNV7</accession>
<dbReference type="AlphaFoldDB" id="A0AA86UNV7"/>
<evidence type="ECO:0000313" key="3">
    <source>
        <dbReference type="Proteomes" id="UP001642409"/>
    </source>
</evidence>
<gene>
    <name evidence="2" type="ORF">HINF_LOCUS4033</name>
    <name evidence="1" type="ORF">HINF_LOCUS49949</name>
</gene>
<reference evidence="2 3" key="2">
    <citation type="submission" date="2024-07" db="EMBL/GenBank/DDBJ databases">
        <authorList>
            <person name="Akdeniz Z."/>
        </authorList>
    </citation>
    <scope>NUCLEOTIDE SEQUENCE [LARGE SCALE GENOMIC DNA]</scope>
</reference>
<evidence type="ECO:0000313" key="2">
    <source>
        <dbReference type="EMBL" id="CAL5976872.1"/>
    </source>
</evidence>
<organism evidence="1">
    <name type="scientific">Hexamita inflata</name>
    <dbReference type="NCBI Taxonomy" id="28002"/>
    <lineage>
        <taxon>Eukaryota</taxon>
        <taxon>Metamonada</taxon>
        <taxon>Diplomonadida</taxon>
        <taxon>Hexamitidae</taxon>
        <taxon>Hexamitinae</taxon>
        <taxon>Hexamita</taxon>
    </lineage>
</organism>
<protein>
    <submittedName>
        <fullName evidence="2">Hypothetical_protein</fullName>
    </submittedName>
</protein>
<proteinExistence type="predicted"/>
<dbReference type="EMBL" id="CAXDID020000007">
    <property type="protein sequence ID" value="CAL5976872.1"/>
    <property type="molecule type" value="Genomic_DNA"/>
</dbReference>
<keyword evidence="3" id="KW-1185">Reference proteome</keyword>
<evidence type="ECO:0000313" key="1">
    <source>
        <dbReference type="EMBL" id="CAI9962304.1"/>
    </source>
</evidence>
<dbReference type="EMBL" id="CATOUU010000952">
    <property type="protein sequence ID" value="CAI9962304.1"/>
    <property type="molecule type" value="Genomic_DNA"/>
</dbReference>
<sequence length="285" mass="33569">MISINIYQVGLNHSIQASFLSWRCFQMGLCQQNEVNTHPYLLTINDCILCQKQQIDFEKLPLQMSQSPARRCYSEAENEQFIQYAFKMYMEVNPHVHPSQFMLDGKLDKTKFFKVYIQKYRWKSAVFENKNEVKRFRDIMSRYFRYSLLSQAVNLAAEGQNMNDILQIVKCESQSIIDQQAQNQLLEICHKYAIEVQNAIYVKKENPELVVKLMDYKIQLQRHTLQNTLLAQQVKTVEMKNEQEDRINALPKEVERMDSGAALNENLKILLSLIQSDDRNTFAFK</sequence>
<comment type="caution">
    <text evidence="1">The sequence shown here is derived from an EMBL/GenBank/DDBJ whole genome shotgun (WGS) entry which is preliminary data.</text>
</comment>
<name>A0AA86UNV7_9EUKA</name>
<reference evidence="1" key="1">
    <citation type="submission" date="2023-06" db="EMBL/GenBank/DDBJ databases">
        <authorList>
            <person name="Kurt Z."/>
        </authorList>
    </citation>
    <scope>NUCLEOTIDE SEQUENCE</scope>
</reference>
<dbReference type="Proteomes" id="UP001642409">
    <property type="component" value="Unassembled WGS sequence"/>
</dbReference>